<dbReference type="EMBL" id="CADCVO010000062">
    <property type="protein sequence ID" value="CAA9470447.1"/>
    <property type="molecule type" value="Genomic_DNA"/>
</dbReference>
<dbReference type="Pfam" id="PF13561">
    <property type="entry name" value="adh_short_C2"/>
    <property type="match status" value="1"/>
</dbReference>
<evidence type="ECO:0000256" key="2">
    <source>
        <dbReference type="ARBA" id="ARBA00023002"/>
    </source>
</evidence>
<gene>
    <name evidence="3" type="ORF">AVDCRST_MAG13-436</name>
</gene>
<dbReference type="PRINTS" id="PR00080">
    <property type="entry name" value="SDRFAMILY"/>
</dbReference>
<proteinExistence type="inferred from homology"/>
<dbReference type="InterPro" id="IPR036291">
    <property type="entry name" value="NAD(P)-bd_dom_sf"/>
</dbReference>
<dbReference type="FunFam" id="3.40.50.720:FF:000084">
    <property type="entry name" value="Short-chain dehydrogenase reductase"/>
    <property type="match status" value="1"/>
</dbReference>
<dbReference type="PRINTS" id="PR00081">
    <property type="entry name" value="GDHRDH"/>
</dbReference>
<keyword evidence="2" id="KW-0560">Oxidoreductase</keyword>
<evidence type="ECO:0000313" key="3">
    <source>
        <dbReference type="EMBL" id="CAA9470447.1"/>
    </source>
</evidence>
<organism evidence="3">
    <name type="scientific">uncultured Solirubrobacteraceae bacterium</name>
    <dbReference type="NCBI Taxonomy" id="1162706"/>
    <lineage>
        <taxon>Bacteria</taxon>
        <taxon>Bacillati</taxon>
        <taxon>Actinomycetota</taxon>
        <taxon>Thermoleophilia</taxon>
        <taxon>Solirubrobacterales</taxon>
        <taxon>Solirubrobacteraceae</taxon>
        <taxon>environmental samples</taxon>
    </lineage>
</organism>
<dbReference type="CDD" id="cd05233">
    <property type="entry name" value="SDR_c"/>
    <property type="match status" value="1"/>
</dbReference>
<name>A0A6J4REB6_9ACTN</name>
<dbReference type="SUPFAM" id="SSF51735">
    <property type="entry name" value="NAD(P)-binding Rossmann-fold domains"/>
    <property type="match status" value="1"/>
</dbReference>
<dbReference type="PANTHER" id="PTHR24321:SF8">
    <property type="entry name" value="ESTRADIOL 17-BETA-DEHYDROGENASE 8-RELATED"/>
    <property type="match status" value="1"/>
</dbReference>
<evidence type="ECO:0000256" key="1">
    <source>
        <dbReference type="ARBA" id="ARBA00006484"/>
    </source>
</evidence>
<protein>
    <recommendedName>
        <fullName evidence="4">3-oxoacyl-[acyl-carrier protein] reductase</fullName>
    </recommendedName>
</protein>
<dbReference type="GO" id="GO:0016491">
    <property type="term" value="F:oxidoreductase activity"/>
    <property type="evidence" value="ECO:0007669"/>
    <property type="project" value="UniProtKB-KW"/>
</dbReference>
<dbReference type="InterPro" id="IPR002347">
    <property type="entry name" value="SDR_fam"/>
</dbReference>
<evidence type="ECO:0008006" key="4">
    <source>
        <dbReference type="Google" id="ProtNLM"/>
    </source>
</evidence>
<dbReference type="Gene3D" id="3.40.50.720">
    <property type="entry name" value="NAD(P)-binding Rossmann-like Domain"/>
    <property type="match status" value="1"/>
</dbReference>
<dbReference type="PANTHER" id="PTHR24321">
    <property type="entry name" value="DEHYDROGENASES, SHORT CHAIN"/>
    <property type="match status" value="1"/>
</dbReference>
<comment type="similarity">
    <text evidence="1">Belongs to the short-chain dehydrogenases/reductases (SDR) family.</text>
</comment>
<reference evidence="3" key="1">
    <citation type="submission" date="2020-02" db="EMBL/GenBank/DDBJ databases">
        <authorList>
            <person name="Meier V. D."/>
        </authorList>
    </citation>
    <scope>NUCLEOTIDE SEQUENCE</scope>
    <source>
        <strain evidence="3">AVDCRST_MAG13</strain>
    </source>
</reference>
<accession>A0A6J4REB6</accession>
<dbReference type="AlphaFoldDB" id="A0A6J4REB6"/>
<sequence length="254" mass="25508">MERQLDGRTAIVTGGGGEIGGAVCERLGRDGAAVLVVDRDAAGVERTEARLREAGVTARGFVADVADAAEVAAYARAGAVLGSGTVDLFCNNAGVEGPVAAIEDYPDEAFDRVLAVNVRGVFLGLKHVLPHMPRGGAVVNTASTAGLIGAAGLVAYIASKHAVLGITKTAALETAGRGIRVNAVCPGPVAGRMMTSLEEGMGGAAAHQAFLEALPLGRYASLEEVAAMVAFLLSPQAGFSTGGHFVLDGGQTAG</sequence>